<protein>
    <submittedName>
        <fullName evidence="3">Zinc protease</fullName>
    </submittedName>
</protein>
<dbReference type="PANTHER" id="PTHR11851">
    <property type="entry name" value="METALLOPROTEASE"/>
    <property type="match status" value="1"/>
</dbReference>
<name>T0ZC04_9ZZZZ</name>
<dbReference type="Pfam" id="PF00675">
    <property type="entry name" value="Peptidase_M16"/>
    <property type="match status" value="1"/>
</dbReference>
<reference evidence="3" key="1">
    <citation type="submission" date="2013-08" db="EMBL/GenBank/DDBJ databases">
        <authorList>
            <person name="Mendez C."/>
            <person name="Richter M."/>
            <person name="Ferrer M."/>
            <person name="Sanchez J."/>
        </authorList>
    </citation>
    <scope>NUCLEOTIDE SEQUENCE</scope>
</reference>
<dbReference type="PANTHER" id="PTHR11851:SF224">
    <property type="entry name" value="PROCESSING PROTEASE"/>
    <property type="match status" value="1"/>
</dbReference>
<gene>
    <name evidence="3" type="ORF">B2A_10267</name>
</gene>
<keyword evidence="3" id="KW-0645">Protease</keyword>
<dbReference type="GO" id="GO:0006508">
    <property type="term" value="P:proteolysis"/>
    <property type="evidence" value="ECO:0007669"/>
    <property type="project" value="UniProtKB-KW"/>
</dbReference>
<dbReference type="GO" id="GO:0008233">
    <property type="term" value="F:peptidase activity"/>
    <property type="evidence" value="ECO:0007669"/>
    <property type="project" value="UniProtKB-KW"/>
</dbReference>
<dbReference type="InterPro" id="IPR007863">
    <property type="entry name" value="Peptidase_M16_C"/>
</dbReference>
<accession>T0ZC04</accession>
<dbReference type="InterPro" id="IPR011249">
    <property type="entry name" value="Metalloenz_LuxS/M16"/>
</dbReference>
<dbReference type="SUPFAM" id="SSF63411">
    <property type="entry name" value="LuxS/MPP-like metallohydrolase"/>
    <property type="match status" value="3"/>
</dbReference>
<dbReference type="Gene3D" id="3.30.830.10">
    <property type="entry name" value="Metalloenzyme, LuxS/M16 peptidase-like"/>
    <property type="match status" value="3"/>
</dbReference>
<proteinExistence type="predicted"/>
<dbReference type="EMBL" id="AUZZ01007410">
    <property type="protein sequence ID" value="EQD42588.1"/>
    <property type="molecule type" value="Genomic_DNA"/>
</dbReference>
<feature type="domain" description="Peptidase M16 C-terminal" evidence="2">
    <location>
        <begin position="336"/>
        <end position="514"/>
    </location>
</feature>
<feature type="domain" description="Peptidase M16 N-terminal" evidence="1">
    <location>
        <begin position="179"/>
        <end position="298"/>
    </location>
</feature>
<organism evidence="3">
    <name type="scientific">mine drainage metagenome</name>
    <dbReference type="NCBI Taxonomy" id="410659"/>
    <lineage>
        <taxon>unclassified sequences</taxon>
        <taxon>metagenomes</taxon>
        <taxon>ecological metagenomes</taxon>
    </lineage>
</organism>
<keyword evidence="3" id="KW-0378">Hydrolase</keyword>
<dbReference type="Pfam" id="PF05193">
    <property type="entry name" value="Peptidase_M16_C"/>
    <property type="match status" value="1"/>
</dbReference>
<dbReference type="AlphaFoldDB" id="T0ZC04"/>
<comment type="caution">
    <text evidence="3">The sequence shown here is derived from an EMBL/GenBank/DDBJ whole genome shotgun (WGS) entry which is preliminary data.</text>
</comment>
<reference evidence="3" key="2">
    <citation type="journal article" date="2014" name="ISME J.">
        <title>Microbial stratification in low pH oxic and suboxic macroscopic growths along an acid mine drainage.</title>
        <authorList>
            <person name="Mendez-Garcia C."/>
            <person name="Mesa V."/>
            <person name="Sprenger R.R."/>
            <person name="Richter M."/>
            <person name="Diez M.S."/>
            <person name="Solano J."/>
            <person name="Bargiela R."/>
            <person name="Golyshina O.V."/>
            <person name="Manteca A."/>
            <person name="Ramos J.L."/>
            <person name="Gallego J.R."/>
            <person name="Llorente I."/>
            <person name="Martins Dos Santos V.A."/>
            <person name="Jensen O.N."/>
            <person name="Pelaez A.I."/>
            <person name="Sanchez J."/>
            <person name="Ferrer M."/>
        </authorList>
    </citation>
    <scope>NUCLEOTIDE SEQUENCE</scope>
</reference>
<evidence type="ECO:0000313" key="3">
    <source>
        <dbReference type="EMBL" id="EQD42588.1"/>
    </source>
</evidence>
<evidence type="ECO:0000259" key="1">
    <source>
        <dbReference type="Pfam" id="PF00675"/>
    </source>
</evidence>
<dbReference type="InterPro" id="IPR011765">
    <property type="entry name" value="Pept_M16_N"/>
</dbReference>
<dbReference type="GO" id="GO:0046872">
    <property type="term" value="F:metal ion binding"/>
    <property type="evidence" value="ECO:0007669"/>
    <property type="project" value="InterPro"/>
</dbReference>
<sequence length="609" mass="64305">MRKGADPAKVEAALDDELRKFLAAGPDADELARARTGARADFIRGIEKVGGFGGKATVLAEGQVYRNNPVAYLQDFAVMNAATPQSVRAAAQRWLGQGDFTLVVEPGSDAAASDAAYARLQTGLSAAAGSSAPKADAAAHWSVVASSVARKSGVPGVARFPNLDFPALQRATLSNGIPVVLAARHAVPVVNVELMFRGGYASDPAAAKPGRASFTMAMLDEGTATLDSIAIARRLEQLGAELGTGASLDGSTAYLSALKDQLQPALALLAEVVQQPAFRAADIERVRQQWLAGIAQEKAQPTGLALRIMPPLLYGAGHAYAIPFSGTGSEAAVKALSAADLRAYHAAVVRPDNAQILIAGDATLAEILPQLEATFGRWQAPSTPRLQVSVPEVPAAPRVRVLLMDRPGAPQSLILAGLLAPPTASPDYLAIRAMNEVFGGSFTSRLNMNLREDKHWAYGAGTLLRDAQGQRPFLAYAPVQTDKTAESVAEILRESQALVGAQPPSREEIAKVKQSEVRKLPGTYESARAVLAAVEGIVQYGRPDDYVQQLRTRIEALDDAQVQAAARAVVRPAHYTWVVVGDLGKIEQPIRALNLGEVQVIDSEGAIVR</sequence>
<evidence type="ECO:0000259" key="2">
    <source>
        <dbReference type="Pfam" id="PF05193"/>
    </source>
</evidence>
<dbReference type="InterPro" id="IPR050361">
    <property type="entry name" value="MPP/UQCRC_Complex"/>
</dbReference>